<dbReference type="WBParaSite" id="NBR_0000149901-mRNA-1">
    <property type="protein sequence ID" value="NBR_0000149901-mRNA-1"/>
    <property type="gene ID" value="NBR_0000149901"/>
</dbReference>
<sequence length="133" mass="15561">MTLPTQSSLVYQLQRELQQAREELYTTKALCCEEQARGRAELDNFRKKMSLPYSTIPLDEVEAASVAHLQEEISAVRRQNRDIRAQHEYMGSLQAHHQEELAKTVENNRKILSSVEEICIEKRNNKQMMFHFP</sequence>
<gene>
    <name evidence="1" type="ORF">NBR_LOCUS1500</name>
</gene>
<evidence type="ECO:0000313" key="3">
    <source>
        <dbReference type="WBParaSite" id="NBR_0000149901-mRNA-1"/>
    </source>
</evidence>
<reference evidence="1 2" key="2">
    <citation type="submission" date="2018-11" db="EMBL/GenBank/DDBJ databases">
        <authorList>
            <consortium name="Pathogen Informatics"/>
        </authorList>
    </citation>
    <scope>NUCLEOTIDE SEQUENCE [LARGE SCALE GENOMIC DNA]</scope>
</reference>
<organism evidence="3">
    <name type="scientific">Nippostrongylus brasiliensis</name>
    <name type="common">Rat hookworm</name>
    <dbReference type="NCBI Taxonomy" id="27835"/>
    <lineage>
        <taxon>Eukaryota</taxon>
        <taxon>Metazoa</taxon>
        <taxon>Ecdysozoa</taxon>
        <taxon>Nematoda</taxon>
        <taxon>Chromadorea</taxon>
        <taxon>Rhabditida</taxon>
        <taxon>Rhabditina</taxon>
        <taxon>Rhabditomorpha</taxon>
        <taxon>Strongyloidea</taxon>
        <taxon>Heligmosomidae</taxon>
        <taxon>Nippostrongylus</taxon>
    </lineage>
</organism>
<proteinExistence type="predicted"/>
<dbReference type="Proteomes" id="UP000271162">
    <property type="component" value="Unassembled WGS sequence"/>
</dbReference>
<dbReference type="EMBL" id="UYSL01001230">
    <property type="protein sequence ID" value="VDL64990.1"/>
    <property type="molecule type" value="Genomic_DNA"/>
</dbReference>
<name>A0A0N4XG47_NIPBR</name>
<reference evidence="3" key="1">
    <citation type="submission" date="2017-02" db="UniProtKB">
        <authorList>
            <consortium name="WormBaseParasite"/>
        </authorList>
    </citation>
    <scope>IDENTIFICATION</scope>
</reference>
<protein>
    <submittedName>
        <fullName evidence="3">CC171 protein</fullName>
    </submittedName>
</protein>
<keyword evidence="2" id="KW-1185">Reference proteome</keyword>
<accession>A0A0N4XG47</accession>
<evidence type="ECO:0000313" key="2">
    <source>
        <dbReference type="Proteomes" id="UP000271162"/>
    </source>
</evidence>
<dbReference type="AlphaFoldDB" id="A0A0N4XG47"/>
<evidence type="ECO:0000313" key="1">
    <source>
        <dbReference type="EMBL" id="VDL64990.1"/>
    </source>
</evidence>